<dbReference type="Proteomes" id="UP000266673">
    <property type="component" value="Unassembled WGS sequence"/>
</dbReference>
<gene>
    <name evidence="1" type="ORF">C2G38_2054706</name>
</gene>
<accession>A0A397W7Y9</accession>
<organism evidence="1 2">
    <name type="scientific">Gigaspora rosea</name>
    <dbReference type="NCBI Taxonomy" id="44941"/>
    <lineage>
        <taxon>Eukaryota</taxon>
        <taxon>Fungi</taxon>
        <taxon>Fungi incertae sedis</taxon>
        <taxon>Mucoromycota</taxon>
        <taxon>Glomeromycotina</taxon>
        <taxon>Glomeromycetes</taxon>
        <taxon>Diversisporales</taxon>
        <taxon>Gigasporaceae</taxon>
        <taxon>Gigaspora</taxon>
    </lineage>
</organism>
<keyword evidence="2" id="KW-1185">Reference proteome</keyword>
<proteinExistence type="predicted"/>
<dbReference type="AlphaFoldDB" id="A0A397W7Y9"/>
<dbReference type="EMBL" id="QKWP01000020">
    <property type="protein sequence ID" value="RIB30142.1"/>
    <property type="molecule type" value="Genomic_DNA"/>
</dbReference>
<protein>
    <submittedName>
        <fullName evidence="1">Uncharacterized protein</fullName>
    </submittedName>
</protein>
<evidence type="ECO:0000313" key="1">
    <source>
        <dbReference type="EMBL" id="RIB30142.1"/>
    </source>
</evidence>
<comment type="caution">
    <text evidence="1">The sequence shown here is derived from an EMBL/GenBank/DDBJ whole genome shotgun (WGS) entry which is preliminary data.</text>
</comment>
<feature type="non-terminal residue" evidence="1">
    <location>
        <position position="84"/>
    </location>
</feature>
<reference evidence="1 2" key="1">
    <citation type="submission" date="2018-06" db="EMBL/GenBank/DDBJ databases">
        <title>Comparative genomics reveals the genomic features of Rhizophagus irregularis, R. cerebriforme, R. diaphanum and Gigaspora rosea, and their symbiotic lifestyle signature.</title>
        <authorList>
            <person name="Morin E."/>
            <person name="San Clemente H."/>
            <person name="Chen E.C.H."/>
            <person name="De La Providencia I."/>
            <person name="Hainaut M."/>
            <person name="Kuo A."/>
            <person name="Kohler A."/>
            <person name="Murat C."/>
            <person name="Tang N."/>
            <person name="Roy S."/>
            <person name="Loubradou J."/>
            <person name="Henrissat B."/>
            <person name="Grigoriev I.V."/>
            <person name="Corradi N."/>
            <person name="Roux C."/>
            <person name="Martin F.M."/>
        </authorList>
    </citation>
    <scope>NUCLEOTIDE SEQUENCE [LARGE SCALE GENOMIC DNA]</scope>
    <source>
        <strain evidence="1 2">DAOM 194757</strain>
    </source>
</reference>
<name>A0A397W7Y9_9GLOM</name>
<sequence>MLLEEVTNNFLSNSNSEIIKNTINDFLKSVIINDEDIRYLNIVINEYLTLKNETNFVIELNEFLAHKAKKILETTVKKIIASKY</sequence>
<evidence type="ECO:0000313" key="2">
    <source>
        <dbReference type="Proteomes" id="UP000266673"/>
    </source>
</evidence>